<organism evidence="3 4">
    <name type="scientific">Prochlorococcus marinus (strain MIT 9313)</name>
    <dbReference type="NCBI Taxonomy" id="74547"/>
    <lineage>
        <taxon>Bacteria</taxon>
        <taxon>Bacillati</taxon>
        <taxon>Cyanobacteriota</taxon>
        <taxon>Cyanophyceae</taxon>
        <taxon>Synechococcales</taxon>
        <taxon>Prochlorococcaceae</taxon>
        <taxon>Prochlorococcus</taxon>
    </lineage>
</organism>
<dbReference type="eggNOG" id="COG2604">
    <property type="taxonomic scope" value="Bacteria"/>
</dbReference>
<reference evidence="3 4" key="1">
    <citation type="journal article" date="2003" name="Nature">
        <title>Genome divergence in two Prochlorococcus ecotypes reflects oceanic niche differentiation.</title>
        <authorList>
            <person name="Rocap G."/>
            <person name="Larimer F.W."/>
            <person name="Lamerdin J.E."/>
            <person name="Malfatti S."/>
            <person name="Chain P."/>
            <person name="Ahlgren N.A."/>
            <person name="Arellano A."/>
            <person name="Coleman M."/>
            <person name="Hauser L."/>
            <person name="Hess W.R."/>
            <person name="Johnson Z.I."/>
            <person name="Land M.L."/>
            <person name="Lindell D."/>
            <person name="Post A.F."/>
            <person name="Regala W."/>
            <person name="Shah M."/>
            <person name="Shaw S.L."/>
            <person name="Steglich C."/>
            <person name="Sullivan M.B."/>
            <person name="Ting C.S."/>
            <person name="Tolonen A."/>
            <person name="Webb E.A."/>
            <person name="Zinser E.R."/>
            <person name="Chisholm S.W."/>
        </authorList>
    </citation>
    <scope>NUCLEOTIDE SEQUENCE [LARGE SCALE GENOMIC DNA]</scope>
    <source>
        <strain evidence="4">MIT 9313</strain>
    </source>
</reference>
<dbReference type="InterPro" id="IPR045376">
    <property type="entry name" value="Maf_N"/>
</dbReference>
<evidence type="ECO:0000259" key="2">
    <source>
        <dbReference type="Pfam" id="PF20157"/>
    </source>
</evidence>
<evidence type="ECO:0000313" key="3">
    <source>
        <dbReference type="EMBL" id="CAE20266.1"/>
    </source>
</evidence>
<evidence type="ECO:0000313" key="4">
    <source>
        <dbReference type="Proteomes" id="UP000001423"/>
    </source>
</evidence>
<name>Q7V967_PROMM</name>
<feature type="domain" description="6-hydroxymethylpterin diphosphokinase MptE-like" evidence="1">
    <location>
        <begin position="275"/>
        <end position="447"/>
    </location>
</feature>
<dbReference type="InterPro" id="IPR002826">
    <property type="entry name" value="MptE-like"/>
</dbReference>
<dbReference type="Pfam" id="PF20157">
    <property type="entry name" value="Maf_flag10_N"/>
    <property type="match status" value="1"/>
</dbReference>
<dbReference type="PANTHER" id="PTHR41786">
    <property type="entry name" value="MOTILITY ACCESSORY FACTOR MAF"/>
    <property type="match status" value="1"/>
</dbReference>
<dbReference type="PANTHER" id="PTHR41786:SF1">
    <property type="entry name" value="6-HYDROXYMETHYLPTERIN DIPHOSPHOKINASE MPTE-LIKE DOMAIN-CONTAINING PROTEIN"/>
    <property type="match status" value="1"/>
</dbReference>
<feature type="domain" description="Glycosyltransferase Maf N-terminal" evidence="2">
    <location>
        <begin position="6"/>
        <end position="252"/>
    </location>
</feature>
<dbReference type="Proteomes" id="UP000001423">
    <property type="component" value="Chromosome"/>
</dbReference>
<protein>
    <recommendedName>
        <fullName evidence="5">DUF115 domain-containing protein</fullName>
    </recommendedName>
</protein>
<proteinExistence type="predicted"/>
<dbReference type="Pfam" id="PF01973">
    <property type="entry name" value="MptE-like"/>
    <property type="match status" value="1"/>
</dbReference>
<dbReference type="KEGG" id="pmt:PMT_0091"/>
<dbReference type="EMBL" id="BX548175">
    <property type="protein sequence ID" value="CAE20266.1"/>
    <property type="molecule type" value="Genomic_DNA"/>
</dbReference>
<accession>Q7V967</accession>
<evidence type="ECO:0000259" key="1">
    <source>
        <dbReference type="Pfam" id="PF01973"/>
    </source>
</evidence>
<dbReference type="RefSeq" id="WP_011129470.1">
    <property type="nucleotide sequence ID" value="NC_005071.1"/>
</dbReference>
<dbReference type="HOGENOM" id="CLU_404327_0_0_3"/>
<sequence length="693" mass="78278">MTLRETNIDFIQNVNQQFIDSLPKDEDKSWEQVFDDTGYLINFKHKDDGRLLYPTSLDEHENAVLNAFIGCPSRLLMNDYRFLLEDDAPTKAPILEKLSKSNPASLNLEDIHDINEDIEPSWAMVEIGNYLRENKLQLSQAGIHSEGCALVILGLGSGRCIPHLIQYLKPSALFIVEPDIDILSYSLDTLDYSELIPQFTGTSKAFDFVVAPTPQSAVNQIRSLLTVRNLFLIDGMFTFQSFDTPFFNLTKKLLHSSETLNPINYLGYFIDELHMTMNAVVNYKHLKPKVFNSTKVESNDKHAVICASGPSLASDLEMIKNNREKYAVISCYSTIAKLLDSGIVPDYHCDLERHNDHLLLLDKGIDSETLKDVTLCCSSTCDPRLLGMYKECISINRGALTPSVIFSESNDIIPNEGPDVATFAILSAIFLGFRTLHLFGVDLGTADRSQCRLPGVLDIDRRVYNIPARGNQGKTVFTGQLLIDNRLAIEQNISLYKGHFPDLKVLNYSDGVYINGAIPTKPSEFPSIIKSAPSFSGLSHKFVPYSETHVNNSWEVADLRMRSFTYIENLRTIKNDPFLMDNLYKVSDLSNAAGKSYQDQIPIRFYRGSMFRTWIMLVGVYNRLVCEDHEREAFEEFSKKILNDILDSFQNLTFEMIDYVETIDSVDDFAMESKLFRSDPDSKPLVMSASVAA</sequence>
<evidence type="ECO:0008006" key="5">
    <source>
        <dbReference type="Google" id="ProtNLM"/>
    </source>
</evidence>
<dbReference type="OrthoDB" id="7254531at2"/>
<dbReference type="AlphaFoldDB" id="Q7V967"/>
<keyword evidence="4" id="KW-1185">Reference proteome</keyword>
<gene>
    <name evidence="3" type="ordered locus">PMT_0091</name>
</gene>